<keyword evidence="10 15" id="KW-0949">S-adenosyl-L-methionine</keyword>
<feature type="binding site" evidence="15 16">
    <location>
        <position position="150"/>
    </location>
    <ligand>
        <name>S-adenosyl-L-methionine</name>
        <dbReference type="ChEBI" id="CHEBI:59789"/>
    </ligand>
</feature>
<evidence type="ECO:0000256" key="6">
    <source>
        <dbReference type="ARBA" id="ARBA00014679"/>
    </source>
</evidence>
<sequence length="281" mass="30664">MRLDVLTIFPEYLEPLRHALLGKAIEQKILSIGVHDLRQWATDRHKSVDDTPMGGGPGMVMKPEVWGPALDDAAAGAGPVAETLDLTTASPHLSAPRHDDLAGVDTQTYETGDEDRSKPLLLVPTPAGKPFTQADAQAWSTEEHIVFACGRYEGIDQRVVDDAANRYRVREVSIGDYVLIGGEVAVLVIAEAVVRLVPGVLGNQSSHQEDSFSDGLLEGPSYTKPRSWRGLDVPEVLTSGNHALIDRWRRDQSLLRTRAVRPELLDAVELSAADRRALEQG</sequence>
<dbReference type="RefSeq" id="WP_020935059.1">
    <property type="nucleotide sequence ID" value="NC_021915.1"/>
</dbReference>
<dbReference type="InterPro" id="IPR002649">
    <property type="entry name" value="tRNA_m1G_MeTrfase_TrmD"/>
</dbReference>
<dbReference type="eggNOG" id="COG0336">
    <property type="taxonomic scope" value="Bacteria"/>
</dbReference>
<dbReference type="HOGENOM" id="CLU_047363_0_0_11"/>
<dbReference type="AlphaFoldDB" id="S5TJS2"/>
<dbReference type="InterPro" id="IPR016009">
    <property type="entry name" value="tRNA_MeTrfase_TRMD/TRM10"/>
</dbReference>
<reference evidence="18 19" key="1">
    <citation type="submission" date="2012-11" db="EMBL/GenBank/DDBJ databases">
        <title>The complete genome sequence of Corynebacterium maris Coryn-1 (=DSM 45190).</title>
        <authorList>
            <person name="Schaffert L."/>
            <person name="Albersmeier A."/>
            <person name="Kalinowski J."/>
            <person name="Ruckert C."/>
        </authorList>
    </citation>
    <scope>NUCLEOTIDE SEQUENCE [LARGE SCALE GENOMIC DNA]</scope>
    <source>
        <strain evidence="19">Coryn-1</strain>
    </source>
</reference>
<accession>S5TJS2</accession>
<dbReference type="InterPro" id="IPR023148">
    <property type="entry name" value="tRNA_m1G_MeTrfase_C_sf"/>
</dbReference>
<evidence type="ECO:0000256" key="10">
    <source>
        <dbReference type="ARBA" id="ARBA00022691"/>
    </source>
</evidence>
<dbReference type="EMBL" id="CP003924">
    <property type="protein sequence ID" value="AGS35126.1"/>
    <property type="molecule type" value="Genomic_DNA"/>
</dbReference>
<evidence type="ECO:0000259" key="17">
    <source>
        <dbReference type="Pfam" id="PF01746"/>
    </source>
</evidence>
<evidence type="ECO:0000256" key="1">
    <source>
        <dbReference type="ARBA" id="ARBA00002634"/>
    </source>
</evidence>
<dbReference type="CDD" id="cd18080">
    <property type="entry name" value="TrmD-like"/>
    <property type="match status" value="1"/>
</dbReference>
<dbReference type="GO" id="GO:0002939">
    <property type="term" value="P:tRNA N1-guanine methylation"/>
    <property type="evidence" value="ECO:0007669"/>
    <property type="project" value="TreeGrafter"/>
</dbReference>
<comment type="function">
    <text evidence="1 15">Specifically methylates guanosine-37 in various tRNAs.</text>
</comment>
<evidence type="ECO:0000256" key="5">
    <source>
        <dbReference type="ARBA" id="ARBA00012807"/>
    </source>
</evidence>
<dbReference type="EC" id="2.1.1.228" evidence="5 15"/>
<dbReference type="KEGG" id="cmd:B841_08265"/>
<dbReference type="PIRSF" id="PIRSF000386">
    <property type="entry name" value="tRNA_mtase"/>
    <property type="match status" value="1"/>
</dbReference>
<gene>
    <name evidence="15 18" type="primary">trmD</name>
    <name evidence="18" type="ORF">B841_08265</name>
</gene>
<evidence type="ECO:0000256" key="9">
    <source>
        <dbReference type="ARBA" id="ARBA00022679"/>
    </source>
</evidence>
<evidence type="ECO:0000256" key="12">
    <source>
        <dbReference type="ARBA" id="ARBA00029736"/>
    </source>
</evidence>
<organism evidence="18 19">
    <name type="scientific">Corynebacterium maris DSM 45190</name>
    <dbReference type="NCBI Taxonomy" id="1224163"/>
    <lineage>
        <taxon>Bacteria</taxon>
        <taxon>Bacillati</taxon>
        <taxon>Actinomycetota</taxon>
        <taxon>Actinomycetes</taxon>
        <taxon>Mycobacteriales</taxon>
        <taxon>Corynebacteriaceae</taxon>
        <taxon>Corynebacterium</taxon>
    </lineage>
</organism>
<dbReference type="GO" id="GO:0005829">
    <property type="term" value="C:cytosol"/>
    <property type="evidence" value="ECO:0007669"/>
    <property type="project" value="TreeGrafter"/>
</dbReference>
<keyword evidence="8 15" id="KW-0489">Methyltransferase</keyword>
<protein>
    <recommendedName>
        <fullName evidence="6 15">tRNA (guanine-N(1)-)-methyltransferase</fullName>
        <ecNumber evidence="5 15">2.1.1.228</ecNumber>
    </recommendedName>
    <alternativeName>
        <fullName evidence="12 15">M1G-methyltransferase</fullName>
    </alternativeName>
    <alternativeName>
        <fullName evidence="13 15">tRNA [GM37] methyltransferase</fullName>
    </alternativeName>
</protein>
<evidence type="ECO:0000256" key="11">
    <source>
        <dbReference type="ARBA" id="ARBA00022694"/>
    </source>
</evidence>
<dbReference type="OrthoDB" id="9807416at2"/>
<evidence type="ECO:0000256" key="7">
    <source>
        <dbReference type="ARBA" id="ARBA00022490"/>
    </source>
</evidence>
<evidence type="ECO:0000256" key="13">
    <source>
        <dbReference type="ARBA" id="ARBA00033392"/>
    </source>
</evidence>
<keyword evidence="9 15" id="KW-0808">Transferase</keyword>
<dbReference type="STRING" id="1224163.B841_08265"/>
<dbReference type="FunFam" id="1.10.1270.20:FF:000001">
    <property type="entry name" value="tRNA (guanine-N(1)-)-methyltransferase"/>
    <property type="match status" value="1"/>
</dbReference>
<dbReference type="InterPro" id="IPR029026">
    <property type="entry name" value="tRNA_m1G_MTases_N"/>
</dbReference>
<keyword evidence="19" id="KW-1185">Reference proteome</keyword>
<feature type="binding site" evidence="15 16">
    <location>
        <begin position="174"/>
        <end position="179"/>
    </location>
    <ligand>
        <name>S-adenosyl-L-methionine</name>
        <dbReference type="ChEBI" id="CHEBI:59789"/>
    </ligand>
</feature>
<dbReference type="Proteomes" id="UP000015388">
    <property type="component" value="Chromosome"/>
</dbReference>
<evidence type="ECO:0000256" key="16">
    <source>
        <dbReference type="PIRSR" id="PIRSR000386-1"/>
    </source>
</evidence>
<comment type="catalytic activity">
    <reaction evidence="14 15">
        <text>guanosine(37) in tRNA + S-adenosyl-L-methionine = N(1)-methylguanosine(37) in tRNA + S-adenosyl-L-homocysteine + H(+)</text>
        <dbReference type="Rhea" id="RHEA:36899"/>
        <dbReference type="Rhea" id="RHEA-COMP:10145"/>
        <dbReference type="Rhea" id="RHEA-COMP:10147"/>
        <dbReference type="ChEBI" id="CHEBI:15378"/>
        <dbReference type="ChEBI" id="CHEBI:57856"/>
        <dbReference type="ChEBI" id="CHEBI:59789"/>
        <dbReference type="ChEBI" id="CHEBI:73542"/>
        <dbReference type="ChEBI" id="CHEBI:74269"/>
        <dbReference type="EC" id="2.1.1.228"/>
    </reaction>
</comment>
<feature type="domain" description="tRNA methyltransferase TRMD/TRM10-type" evidence="17">
    <location>
        <begin position="1"/>
        <end position="75"/>
    </location>
</feature>
<comment type="similarity">
    <text evidence="3 15">Belongs to the RNA methyltransferase TrmD family.</text>
</comment>
<dbReference type="GO" id="GO:0052906">
    <property type="term" value="F:tRNA (guanine(37)-N1)-methyltransferase activity"/>
    <property type="evidence" value="ECO:0007669"/>
    <property type="project" value="UniProtKB-UniRule"/>
</dbReference>
<dbReference type="Gene3D" id="1.10.1270.20">
    <property type="entry name" value="tRNA(m1g37)methyltransferase, domain 2"/>
    <property type="match status" value="1"/>
</dbReference>
<dbReference type="PANTHER" id="PTHR46417:SF1">
    <property type="entry name" value="TRNA (GUANINE-N(1)-)-METHYLTRANSFERASE"/>
    <property type="match status" value="1"/>
</dbReference>
<dbReference type="PATRIC" id="fig|1224163.3.peg.1660"/>
<dbReference type="HAMAP" id="MF_00605">
    <property type="entry name" value="TrmD"/>
    <property type="match status" value="1"/>
</dbReference>
<evidence type="ECO:0000256" key="2">
    <source>
        <dbReference type="ARBA" id="ARBA00004496"/>
    </source>
</evidence>
<keyword evidence="11 15" id="KW-0819">tRNA processing</keyword>
<dbReference type="Pfam" id="PF01746">
    <property type="entry name" value="tRNA_m1G_MT"/>
    <property type="match status" value="2"/>
</dbReference>
<evidence type="ECO:0000313" key="18">
    <source>
        <dbReference type="EMBL" id="AGS35126.1"/>
    </source>
</evidence>
<comment type="subunit">
    <text evidence="4 15">Homodimer.</text>
</comment>
<dbReference type="SUPFAM" id="SSF75217">
    <property type="entry name" value="alpha/beta knot"/>
    <property type="match status" value="1"/>
</dbReference>
<evidence type="ECO:0000256" key="4">
    <source>
        <dbReference type="ARBA" id="ARBA00011738"/>
    </source>
</evidence>
<comment type="subcellular location">
    <subcellularLocation>
        <location evidence="2 15">Cytoplasm</location>
    </subcellularLocation>
</comment>
<feature type="domain" description="tRNA methyltransferase TRMD/TRM10-type" evidence="17">
    <location>
        <begin position="118"/>
        <end position="266"/>
    </location>
</feature>
<evidence type="ECO:0000256" key="3">
    <source>
        <dbReference type="ARBA" id="ARBA00007630"/>
    </source>
</evidence>
<evidence type="ECO:0000256" key="8">
    <source>
        <dbReference type="ARBA" id="ARBA00022603"/>
    </source>
</evidence>
<keyword evidence="7 15" id="KW-0963">Cytoplasm</keyword>
<dbReference type="InterPro" id="IPR029028">
    <property type="entry name" value="Alpha/beta_knot_MTases"/>
</dbReference>
<evidence type="ECO:0000313" key="19">
    <source>
        <dbReference type="Proteomes" id="UP000015388"/>
    </source>
</evidence>
<evidence type="ECO:0000256" key="15">
    <source>
        <dbReference type="HAMAP-Rule" id="MF_00605"/>
    </source>
</evidence>
<name>S5TJS2_9CORY</name>
<evidence type="ECO:0000256" key="14">
    <source>
        <dbReference type="ARBA" id="ARBA00047783"/>
    </source>
</evidence>
<proteinExistence type="inferred from homology"/>
<dbReference type="Gene3D" id="3.40.1280.10">
    <property type="match status" value="1"/>
</dbReference>
<dbReference type="PANTHER" id="PTHR46417">
    <property type="entry name" value="TRNA (GUANINE-N(1)-)-METHYLTRANSFERASE"/>
    <property type="match status" value="1"/>
</dbReference>
<dbReference type="NCBIfam" id="NF000648">
    <property type="entry name" value="PRK00026.1"/>
    <property type="match status" value="1"/>
</dbReference>